<comment type="caution">
    <text evidence="1">The sequence shown here is derived from an EMBL/GenBank/DDBJ whole genome shotgun (WGS) entry which is preliminary data.</text>
</comment>
<feature type="non-terminal residue" evidence="1">
    <location>
        <position position="1"/>
    </location>
</feature>
<name>A0A6L2LUI9_TANCI</name>
<reference evidence="1" key="1">
    <citation type="journal article" date="2019" name="Sci. Rep.">
        <title>Draft genome of Tanacetum cinerariifolium, the natural source of mosquito coil.</title>
        <authorList>
            <person name="Yamashiro T."/>
            <person name="Shiraishi A."/>
            <person name="Satake H."/>
            <person name="Nakayama K."/>
        </authorList>
    </citation>
    <scope>NUCLEOTIDE SEQUENCE</scope>
</reference>
<accession>A0A6L2LUI9</accession>
<sequence length="266" mass="29828">EHMAWQTDYCIMKEGMPILRGRKSVPGMNSSERKMERGYYSAFTCFENDENADGGKKEDDMGACIEKLDKVRWAAQDLMYDSALLLFGQSADYKKLWLHLKPESCGNWVKSVGSKVMSSPNHPTFDIKDTFSSNYTSSDSSINSSGLILIASPTPLLSHNDPYIKIMQAFYAKESPIPPPYPITPPIILTPSIVLPPSLLFDPRYFFVLEELLSPKKKIYILSSSSTKLSNSSRKQACILVPPSFSTYTPTPPQIYELGKSLLRCV</sequence>
<protein>
    <submittedName>
        <fullName evidence="1">L10-interacting MYB domain-containing protein-like</fullName>
    </submittedName>
</protein>
<gene>
    <name evidence="1" type="ORF">Tci_036605</name>
</gene>
<evidence type="ECO:0000313" key="1">
    <source>
        <dbReference type="EMBL" id="GEU64627.1"/>
    </source>
</evidence>
<organism evidence="1">
    <name type="scientific">Tanacetum cinerariifolium</name>
    <name type="common">Dalmatian daisy</name>
    <name type="synonym">Chrysanthemum cinerariifolium</name>
    <dbReference type="NCBI Taxonomy" id="118510"/>
    <lineage>
        <taxon>Eukaryota</taxon>
        <taxon>Viridiplantae</taxon>
        <taxon>Streptophyta</taxon>
        <taxon>Embryophyta</taxon>
        <taxon>Tracheophyta</taxon>
        <taxon>Spermatophyta</taxon>
        <taxon>Magnoliopsida</taxon>
        <taxon>eudicotyledons</taxon>
        <taxon>Gunneridae</taxon>
        <taxon>Pentapetalae</taxon>
        <taxon>asterids</taxon>
        <taxon>campanulids</taxon>
        <taxon>Asterales</taxon>
        <taxon>Asteraceae</taxon>
        <taxon>Asteroideae</taxon>
        <taxon>Anthemideae</taxon>
        <taxon>Anthemidinae</taxon>
        <taxon>Tanacetum</taxon>
    </lineage>
</organism>
<dbReference type="EMBL" id="BKCJ010005053">
    <property type="protein sequence ID" value="GEU64627.1"/>
    <property type="molecule type" value="Genomic_DNA"/>
</dbReference>
<proteinExistence type="predicted"/>
<dbReference type="AlphaFoldDB" id="A0A6L2LUI9"/>